<dbReference type="InterPro" id="IPR011009">
    <property type="entry name" value="Kinase-like_dom_sf"/>
</dbReference>
<gene>
    <name evidence="5" type="ORF">MGL_2521</name>
</gene>
<evidence type="ECO:0000259" key="4">
    <source>
        <dbReference type="Pfam" id="PF03109"/>
    </source>
</evidence>
<evidence type="ECO:0000256" key="1">
    <source>
        <dbReference type="ARBA" id="ARBA00009670"/>
    </source>
</evidence>
<comment type="caution">
    <text evidence="5">The sequence shown here is derived from an EMBL/GenBank/DDBJ whole genome shotgun (WGS) entry which is preliminary data.</text>
</comment>
<dbReference type="GeneID" id="5854446"/>
<dbReference type="Pfam" id="PF03109">
    <property type="entry name" value="ABC1"/>
    <property type="match status" value="1"/>
</dbReference>
<reference evidence="5 6" key="1">
    <citation type="journal article" date="2007" name="Proc. Natl. Acad. Sci. U.S.A.">
        <title>Dandruff-associated Malassezia genomes reveal convergent and divergent virulence traits shared with plant and human fungal pathogens.</title>
        <authorList>
            <person name="Xu J."/>
            <person name="Saunders C.W."/>
            <person name="Hu P."/>
            <person name="Grant R.A."/>
            <person name="Boekhout T."/>
            <person name="Kuramae E.E."/>
            <person name="Kronstad J.W."/>
            <person name="Deangelis Y.M."/>
            <person name="Reeder N.L."/>
            <person name="Johnstone K.R."/>
            <person name="Leland M."/>
            <person name="Fieno A.M."/>
            <person name="Begley W.M."/>
            <person name="Sun Y."/>
            <person name="Lacey M.P."/>
            <person name="Chaudhary T."/>
            <person name="Keough T."/>
            <person name="Chu L."/>
            <person name="Sears R."/>
            <person name="Yuan B."/>
            <person name="Dawson T.L.Jr."/>
        </authorList>
    </citation>
    <scope>NUCLEOTIDE SEQUENCE [LARGE SCALE GENOMIC DNA]</scope>
    <source>
        <strain evidence="6">ATCC MYA-4612 / CBS 7966</strain>
    </source>
</reference>
<dbReference type="VEuPathDB" id="FungiDB:MGL_2521"/>
<dbReference type="KEGG" id="mgl:MGL_2521"/>
<dbReference type="GO" id="GO:0007005">
    <property type="term" value="P:mitochondrion organization"/>
    <property type="evidence" value="ECO:0007669"/>
    <property type="project" value="TreeGrafter"/>
</dbReference>
<dbReference type="CDD" id="cd13969">
    <property type="entry name" value="ADCK1-like"/>
    <property type="match status" value="1"/>
</dbReference>
<evidence type="ECO:0000256" key="2">
    <source>
        <dbReference type="SAM" id="MobiDB-lite"/>
    </source>
</evidence>
<feature type="compositionally biased region" description="Basic and acidic residues" evidence="2">
    <location>
        <begin position="713"/>
        <end position="725"/>
    </location>
</feature>
<feature type="region of interest" description="Disordered" evidence="2">
    <location>
        <begin position="35"/>
        <end position="64"/>
    </location>
</feature>
<evidence type="ECO:0000313" key="6">
    <source>
        <dbReference type="Proteomes" id="UP000008837"/>
    </source>
</evidence>
<feature type="domain" description="ABC1 atypical kinase-like" evidence="4">
    <location>
        <begin position="247"/>
        <end position="496"/>
    </location>
</feature>
<dbReference type="RefSeq" id="XP_001730139.1">
    <property type="nucleotide sequence ID" value="XM_001730087.1"/>
</dbReference>
<dbReference type="InParanoid" id="A8Q4B9"/>
<keyword evidence="3" id="KW-0732">Signal</keyword>
<dbReference type="PANTHER" id="PTHR43173:SF19">
    <property type="entry name" value="AARF DOMAIN-CONTAINING PROTEIN KINASE 1"/>
    <property type="match status" value="1"/>
</dbReference>
<accession>A8Q4B9</accession>
<dbReference type="InterPro" id="IPR045307">
    <property type="entry name" value="ADCK1_dom"/>
</dbReference>
<sequence length="738" mass="83501">MRPMLCMVGGLRLRAITCAKAAPCHGRGQIRLLATGSSDDKRPSTAKFRVRPTTPPPRYPPQKAPEPILFDEPAVPFPHRTANQHAAFRRGSRLLSYVLGVTLVLGGTVYVGWNKLSADAGTTMTSPSSPPSTSSFSSLESLYADLKKSVSDSSASQTAQFMILALKRSTTIIKAVALCVWDYRRVLNAKYASKEEEEESLRNCHLRSAQRLLVALQTNGGLYIKLGQHLSSVILLPPEWTTTMRPLQDQNEPTPLPELEVLFQHETGKTFDEAFSWLDEKPLGVASLAQVHRACDRETGQILAVKMLHPNVERFSDIDMRMVTILVNWVKRVFPQFAFDWLADEMNKNLPLELDFRHEAGNSLRAQKDFAQYKSTCVYFPKVPWVHKRVMAMEFVKGQRPDNLAFLAEHHIDRNRVSQELARIFSQMLYMHGFFHADPHGGNVLIRPRQPGSRSAENFEIVLLDHGLYFEIDEELRANYARFWLSLISRSSPKVTRERRKYARLVGNIDDDLYPVLESAITGRSGLEGSDNKNPTGVKGKQRKSSLLDLDSSSRLSDDEKDHIRKTVMEKEGLLVDVMALLRRVPRAMLMVLKINDLTRALDANLHTTHGSARPFIITARYCAMAARRDDKERLTARRRSEGISFGFVKSYLSSCWNYMYFYHGLMFLERFSDIKAYFGTWALYIRAMLSDGGFDTRAAHLAASGVFAQEEEQKKEREAGERAKLALKSDASSNNYA</sequence>
<feature type="compositionally biased region" description="Pro residues" evidence="2">
    <location>
        <begin position="53"/>
        <end position="64"/>
    </location>
</feature>
<dbReference type="InterPro" id="IPR004147">
    <property type="entry name" value="ABC1_dom"/>
</dbReference>
<dbReference type="PANTHER" id="PTHR43173">
    <property type="entry name" value="ABC1 FAMILY PROTEIN"/>
    <property type="match status" value="1"/>
</dbReference>
<proteinExistence type="inferred from homology"/>
<evidence type="ECO:0000313" key="5">
    <source>
        <dbReference type="EMBL" id="EDP42925.1"/>
    </source>
</evidence>
<feature type="signal peptide" evidence="3">
    <location>
        <begin position="1"/>
        <end position="21"/>
    </location>
</feature>
<dbReference type="AlphaFoldDB" id="A8Q4B9"/>
<organism evidence="5 6">
    <name type="scientific">Malassezia globosa (strain ATCC MYA-4612 / CBS 7966)</name>
    <name type="common">Dandruff-associated fungus</name>
    <dbReference type="NCBI Taxonomy" id="425265"/>
    <lineage>
        <taxon>Eukaryota</taxon>
        <taxon>Fungi</taxon>
        <taxon>Dikarya</taxon>
        <taxon>Basidiomycota</taxon>
        <taxon>Ustilaginomycotina</taxon>
        <taxon>Malasseziomycetes</taxon>
        <taxon>Malasseziales</taxon>
        <taxon>Malasseziaceae</taxon>
        <taxon>Malassezia</taxon>
    </lineage>
</organism>
<keyword evidence="6" id="KW-1185">Reference proteome</keyword>
<dbReference type="Proteomes" id="UP000008837">
    <property type="component" value="Unassembled WGS sequence"/>
</dbReference>
<protein>
    <recommendedName>
        <fullName evidence="4">ABC1 atypical kinase-like domain-containing protein</fullName>
    </recommendedName>
</protein>
<comment type="similarity">
    <text evidence="1">Belongs to the protein kinase superfamily. ADCK protein kinase family.</text>
</comment>
<dbReference type="OrthoDB" id="427480at2759"/>
<feature type="chain" id="PRO_5002728071" description="ABC1 atypical kinase-like domain-containing protein" evidence="3">
    <location>
        <begin position="22"/>
        <end position="738"/>
    </location>
</feature>
<feature type="region of interest" description="Disordered" evidence="2">
    <location>
        <begin position="524"/>
        <end position="545"/>
    </location>
</feature>
<dbReference type="GO" id="GO:0005743">
    <property type="term" value="C:mitochondrial inner membrane"/>
    <property type="evidence" value="ECO:0007669"/>
    <property type="project" value="TreeGrafter"/>
</dbReference>
<dbReference type="EMBL" id="AAYY01000009">
    <property type="protein sequence ID" value="EDP42925.1"/>
    <property type="molecule type" value="Genomic_DNA"/>
</dbReference>
<dbReference type="FunCoup" id="A8Q4B9">
    <property type="interactions" value="148"/>
</dbReference>
<evidence type="ECO:0000256" key="3">
    <source>
        <dbReference type="SAM" id="SignalP"/>
    </source>
</evidence>
<dbReference type="SUPFAM" id="SSF56112">
    <property type="entry name" value="Protein kinase-like (PK-like)"/>
    <property type="match status" value="1"/>
</dbReference>
<dbReference type="InterPro" id="IPR051130">
    <property type="entry name" value="Mito_struct-func_regulator"/>
</dbReference>
<dbReference type="GO" id="GO:0055088">
    <property type="term" value="P:lipid homeostasis"/>
    <property type="evidence" value="ECO:0007669"/>
    <property type="project" value="TreeGrafter"/>
</dbReference>
<name>A8Q4B9_MALGO</name>
<dbReference type="OMA" id="RVMAMEF"/>
<feature type="region of interest" description="Disordered" evidence="2">
    <location>
        <begin position="713"/>
        <end position="738"/>
    </location>
</feature>
<dbReference type="STRING" id="425265.A8Q4B9"/>